<dbReference type="OrthoDB" id="1194650at2759"/>
<evidence type="ECO:0000313" key="4">
    <source>
        <dbReference type="Proteomes" id="UP000541444"/>
    </source>
</evidence>
<keyword evidence="4" id="KW-1185">Reference proteome</keyword>
<organism evidence="3 4">
    <name type="scientific">Kingdonia uniflora</name>
    <dbReference type="NCBI Taxonomy" id="39325"/>
    <lineage>
        <taxon>Eukaryota</taxon>
        <taxon>Viridiplantae</taxon>
        <taxon>Streptophyta</taxon>
        <taxon>Embryophyta</taxon>
        <taxon>Tracheophyta</taxon>
        <taxon>Spermatophyta</taxon>
        <taxon>Magnoliopsida</taxon>
        <taxon>Ranunculales</taxon>
        <taxon>Circaeasteraceae</taxon>
        <taxon>Kingdonia</taxon>
    </lineage>
</organism>
<comment type="caution">
    <text evidence="3">The sequence shown here is derived from an EMBL/GenBank/DDBJ whole genome shotgun (WGS) entry which is preliminary data.</text>
</comment>
<protein>
    <recommendedName>
        <fullName evidence="2">DUF1985 domain-containing protein</fullName>
    </recommendedName>
</protein>
<dbReference type="InterPro" id="IPR015410">
    <property type="entry name" value="DUF1985"/>
</dbReference>
<feature type="region of interest" description="Disordered" evidence="1">
    <location>
        <begin position="1"/>
        <end position="38"/>
    </location>
</feature>
<name>A0A7J7LVK9_9MAGN</name>
<feature type="non-terminal residue" evidence="3">
    <location>
        <position position="1"/>
    </location>
</feature>
<accession>A0A7J7LVK9</accession>
<dbReference type="AlphaFoldDB" id="A0A7J7LVK9"/>
<feature type="domain" description="DUF1985" evidence="2">
    <location>
        <begin position="20"/>
        <end position="118"/>
    </location>
</feature>
<proteinExistence type="predicted"/>
<evidence type="ECO:0000313" key="3">
    <source>
        <dbReference type="EMBL" id="KAF6146693.1"/>
    </source>
</evidence>
<dbReference type="Proteomes" id="UP000541444">
    <property type="component" value="Unassembled WGS sequence"/>
</dbReference>
<gene>
    <name evidence="3" type="ORF">GIB67_008979</name>
</gene>
<sequence length="216" mass="25997">KSIFSSSSTIKSDKEVNEQVDEENQTQDGRARKGTYRMRRFPNKKNTYGLKEIDDALKYEKLERHQEDVLRLNLLRIILSFSLPNNRRNIWVKYVDLVDDLQQFNRFPWGEQVYNFLWRQIVKFAKYRPVADKKLDKTLSLHRCTWALMIWTFLSIPSLKFPRIEEFIHIFPKLQGWRMPSFRHHQIVMFKKFFANLDLLAIAMKPSETNIQQDLV</sequence>
<dbReference type="EMBL" id="JACGCM010001965">
    <property type="protein sequence ID" value="KAF6146693.1"/>
    <property type="molecule type" value="Genomic_DNA"/>
</dbReference>
<evidence type="ECO:0000259" key="2">
    <source>
        <dbReference type="Pfam" id="PF09331"/>
    </source>
</evidence>
<dbReference type="PANTHER" id="PTHR48449">
    <property type="entry name" value="DUF1985 DOMAIN-CONTAINING PROTEIN"/>
    <property type="match status" value="1"/>
</dbReference>
<feature type="compositionally biased region" description="Low complexity" evidence="1">
    <location>
        <begin position="1"/>
        <end position="10"/>
    </location>
</feature>
<reference evidence="3 4" key="1">
    <citation type="journal article" date="2020" name="IScience">
        <title>Genome Sequencing of the Endangered Kingdonia uniflora (Circaeasteraceae, Ranunculales) Reveals Potential Mechanisms of Evolutionary Specialization.</title>
        <authorList>
            <person name="Sun Y."/>
            <person name="Deng T."/>
            <person name="Zhang A."/>
            <person name="Moore M.J."/>
            <person name="Landis J.B."/>
            <person name="Lin N."/>
            <person name="Zhang H."/>
            <person name="Zhang X."/>
            <person name="Huang J."/>
            <person name="Zhang X."/>
            <person name="Sun H."/>
            <person name="Wang H."/>
        </authorList>
    </citation>
    <scope>NUCLEOTIDE SEQUENCE [LARGE SCALE GENOMIC DNA]</scope>
    <source>
        <strain evidence="3">TB1705</strain>
        <tissue evidence="3">Leaf</tissue>
    </source>
</reference>
<dbReference type="Pfam" id="PF09331">
    <property type="entry name" value="DUF1985"/>
    <property type="match status" value="1"/>
</dbReference>
<dbReference type="PANTHER" id="PTHR48449:SF1">
    <property type="entry name" value="DUF1985 DOMAIN-CONTAINING PROTEIN"/>
    <property type="match status" value="1"/>
</dbReference>
<evidence type="ECO:0000256" key="1">
    <source>
        <dbReference type="SAM" id="MobiDB-lite"/>
    </source>
</evidence>